<dbReference type="eggNOG" id="arCOG07863">
    <property type="taxonomic scope" value="Archaea"/>
</dbReference>
<name>G7VG88_9CREN</name>
<dbReference type="EMBL" id="CP003098">
    <property type="protein sequence ID" value="AET34287.1"/>
    <property type="molecule type" value="Genomic_DNA"/>
</dbReference>
<evidence type="ECO:0000313" key="2">
    <source>
        <dbReference type="Proteomes" id="UP000005867"/>
    </source>
</evidence>
<dbReference type="AlphaFoldDB" id="G7VG88"/>
<dbReference type="OrthoDB" id="28449at2157"/>
<sequence>MLEIVIGGLAEPPPAKTRYTFCPSEKTTGLGFELTAEGSLVFTTIFIRNNNPPLFPKHTAELAQCNAPLCALFRYVDYSQLEAGEGVFQYKAPMADPVQLALGLALAHHLDSKYGGGWAVEVYTDVWPMYTDLLAMAKPLSGTLRIYTSAYDPKAAVADRVVLAAQGLTYEGLAMKKAWSGGRLCRAYTPPPAAEVEDPDVKELLRTLWEAGGFLSLKYTQEKFGQAVVKASQLGLVRLDALTLTVRLTDLGIRALGI</sequence>
<keyword evidence="2" id="KW-1185">Reference proteome</keyword>
<protein>
    <submittedName>
        <fullName evidence="1">Uncharacterized protein</fullName>
    </submittedName>
</protein>
<dbReference type="KEGG" id="pyr:P186_2911"/>
<accession>G7VG88</accession>
<reference evidence="1 2" key="1">
    <citation type="journal article" date="2012" name="J. Bacteriol.">
        <title>Complete genome sequence of strain 1860, a crenarchaeon of the genus pyrobaculum able to grow with various electron acceptors.</title>
        <authorList>
            <person name="Mardanov A.V."/>
            <person name="Gumerov V.M."/>
            <person name="Slobodkina G.B."/>
            <person name="Beletsky A.V."/>
            <person name="Bonch-Osmolovskaya E.A."/>
            <person name="Ravin N.V."/>
            <person name="Skryabin K.G."/>
        </authorList>
    </citation>
    <scope>NUCLEOTIDE SEQUENCE [LARGE SCALE GENOMIC DNA]</scope>
    <source>
        <strain evidence="1 2">1860</strain>
    </source>
</reference>
<proteinExistence type="predicted"/>
<gene>
    <name evidence="1" type="ORF">P186_2911</name>
</gene>
<organism evidence="1 2">
    <name type="scientific">Pyrobaculum ferrireducens</name>
    <dbReference type="NCBI Taxonomy" id="1104324"/>
    <lineage>
        <taxon>Archaea</taxon>
        <taxon>Thermoproteota</taxon>
        <taxon>Thermoprotei</taxon>
        <taxon>Thermoproteales</taxon>
        <taxon>Thermoproteaceae</taxon>
        <taxon>Pyrobaculum</taxon>
    </lineage>
</organism>
<dbReference type="RefSeq" id="WP_014290112.1">
    <property type="nucleotide sequence ID" value="NC_016645.1"/>
</dbReference>
<dbReference type="Proteomes" id="UP000005867">
    <property type="component" value="Chromosome"/>
</dbReference>
<dbReference type="BioCyc" id="PSP1104324:GJSN-2849-MONOMER"/>
<evidence type="ECO:0000313" key="1">
    <source>
        <dbReference type="EMBL" id="AET34287.1"/>
    </source>
</evidence>
<dbReference type="STRING" id="1104324.P186_2911"/>
<dbReference type="GeneID" id="11594510"/>
<dbReference type="HOGENOM" id="CLU_1084241_0_0_2"/>